<accession>A0ABP2T045</accession>
<keyword evidence="2" id="KW-1185">Reference proteome</keyword>
<organism evidence="1 2">
    <name type="scientific">Streptococcus parauberis KRS-02083</name>
    <dbReference type="NCBI Taxonomy" id="1207545"/>
    <lineage>
        <taxon>Bacteria</taxon>
        <taxon>Bacillati</taxon>
        <taxon>Bacillota</taxon>
        <taxon>Bacilli</taxon>
        <taxon>Lactobacillales</taxon>
        <taxon>Streptococcaceae</taxon>
        <taxon>Streptococcus</taxon>
    </lineage>
</organism>
<dbReference type="RefSeq" id="WP_003108068.1">
    <property type="nucleotide sequence ID" value="NZ_ALYM01000002.1"/>
</dbReference>
<protein>
    <submittedName>
        <fullName evidence="1">Uncharacterized protein</fullName>
    </submittedName>
</protein>
<name>A0ABP2T045_9STRE</name>
<evidence type="ECO:0000313" key="2">
    <source>
        <dbReference type="Proteomes" id="UP000011769"/>
    </source>
</evidence>
<gene>
    <name evidence="1" type="ORF">SPJ1_0704</name>
</gene>
<evidence type="ECO:0000313" key="1">
    <source>
        <dbReference type="EMBL" id="EMG26027.1"/>
    </source>
</evidence>
<proteinExistence type="predicted"/>
<reference evidence="1 2" key="1">
    <citation type="journal article" date="2013" name="PLoS ONE">
        <title>Comparative Genomic Characterization of Three Streptococcus parauberis Strains in Fish Pathogen, as Assessed by Wide-Genome Analyses.</title>
        <authorList>
            <person name="Nho S.W."/>
            <person name="Hikima J."/>
            <person name="Park S.B."/>
            <person name="Jang H.B."/>
            <person name="Cha I.S."/>
            <person name="Yasuike M."/>
            <person name="Nakamura Y."/>
            <person name="Fujiwara A."/>
            <person name="Sano M."/>
            <person name="Kanai K."/>
            <person name="Kondo H."/>
            <person name="Hirono I."/>
            <person name="Takeyama H."/>
            <person name="Aoki T."/>
            <person name="Jung T.S."/>
        </authorList>
    </citation>
    <scope>NUCLEOTIDE SEQUENCE [LARGE SCALE GENOMIC DNA]</scope>
    <source>
        <strain evidence="1 2">KRS-02083</strain>
    </source>
</reference>
<comment type="caution">
    <text evidence="1">The sequence shown here is derived from an EMBL/GenBank/DDBJ whole genome shotgun (WGS) entry which is preliminary data.</text>
</comment>
<dbReference type="Proteomes" id="UP000011769">
    <property type="component" value="Unassembled WGS sequence"/>
</dbReference>
<dbReference type="EMBL" id="ALYM01000002">
    <property type="protein sequence ID" value="EMG26027.1"/>
    <property type="molecule type" value="Genomic_DNA"/>
</dbReference>
<sequence length="91" mass="10472">MNQYNCFKNSFCSLLDIEAIDFHKFDKSKTYQTIIYIGSHYAFGIKGLTHALGKMNSFHYSHLLVATVGLSDPNVPVNKEKRTENIRYSSY</sequence>